<feature type="transmembrane region" description="Helical" evidence="1">
    <location>
        <begin position="226"/>
        <end position="249"/>
    </location>
</feature>
<dbReference type="STRING" id="574376.BAMA_05525"/>
<feature type="domain" description="DUF418" evidence="2">
    <location>
        <begin position="214"/>
        <end position="335"/>
    </location>
</feature>
<sequence>MANNITNKRIDELDYIRGFALLGIILVNILALLQIHIPEANTIDASYQRFLYLFVEARFFSIFSFLFGVGFYIFITRAIAKGNNGYVLFLRRLAALFVFGVIHFLFQPGEALTVYAVCGLITLPFYKLNKRINLVIGLILTIVVAVLGAKAALPIPLILLGLAAGQYRVFENLSSKIKGVAIFTAVMFVLSMIGLYIQYQQVPDMPFDNFILGGVTDPNIIQANKFMSIGIAVGPIVSAFYVGLLILLLQTKLFQTLLAPLKYYGRMALTNYVGQTAMILLAGSFFSFTGNLTYIETLYVCLVIYVVQIIFSVVWLKFFKMGPFEWIWRVITYWKVTPVRK</sequence>
<dbReference type="PANTHER" id="PTHR30590:SF3">
    <property type="entry name" value="HYPOTHETICAL MEMBRANE SPANNING PROTEIN"/>
    <property type="match status" value="1"/>
</dbReference>
<feature type="transmembrane region" description="Helical" evidence="1">
    <location>
        <begin position="134"/>
        <end position="159"/>
    </location>
</feature>
<dbReference type="eggNOG" id="COG2311">
    <property type="taxonomic scope" value="Bacteria"/>
</dbReference>
<dbReference type="OrthoDB" id="9807744at2"/>
<dbReference type="Pfam" id="PF04235">
    <property type="entry name" value="DUF418"/>
    <property type="match status" value="1"/>
</dbReference>
<keyword evidence="1" id="KW-0812">Transmembrane</keyword>
<accession>A0A073K8B9</accession>
<feature type="transmembrane region" description="Helical" evidence="1">
    <location>
        <begin position="87"/>
        <end position="106"/>
    </location>
</feature>
<dbReference type="InterPro" id="IPR052529">
    <property type="entry name" value="Bact_Transport_Assoc"/>
</dbReference>
<dbReference type="InterPro" id="IPR007349">
    <property type="entry name" value="DUF418"/>
</dbReference>
<evidence type="ECO:0000313" key="3">
    <source>
        <dbReference type="EMBL" id="KEK18478.1"/>
    </source>
</evidence>
<dbReference type="PANTHER" id="PTHR30590">
    <property type="entry name" value="INNER MEMBRANE PROTEIN"/>
    <property type="match status" value="1"/>
</dbReference>
<feature type="transmembrane region" description="Helical" evidence="1">
    <location>
        <begin position="18"/>
        <end position="37"/>
    </location>
</feature>
<feature type="transmembrane region" description="Helical" evidence="1">
    <location>
        <begin position="294"/>
        <end position="316"/>
    </location>
</feature>
<dbReference type="EMBL" id="JOTN01000014">
    <property type="protein sequence ID" value="KEK18478.1"/>
    <property type="molecule type" value="Genomic_DNA"/>
</dbReference>
<dbReference type="AlphaFoldDB" id="A0A073K8B9"/>
<feature type="transmembrane region" description="Helical" evidence="1">
    <location>
        <begin position="269"/>
        <end position="288"/>
    </location>
</feature>
<gene>
    <name evidence="3" type="ORF">BAMA_05525</name>
</gene>
<keyword evidence="1" id="KW-0472">Membrane</keyword>
<proteinExistence type="predicted"/>
<evidence type="ECO:0000259" key="2">
    <source>
        <dbReference type="Pfam" id="PF04235"/>
    </source>
</evidence>
<evidence type="ECO:0000313" key="4">
    <source>
        <dbReference type="Proteomes" id="UP000027822"/>
    </source>
</evidence>
<feature type="transmembrane region" description="Helical" evidence="1">
    <location>
        <begin position="57"/>
        <end position="75"/>
    </location>
</feature>
<organism evidence="3 4">
    <name type="scientific">Bacillus manliponensis</name>
    <dbReference type="NCBI Taxonomy" id="574376"/>
    <lineage>
        <taxon>Bacteria</taxon>
        <taxon>Bacillati</taxon>
        <taxon>Bacillota</taxon>
        <taxon>Bacilli</taxon>
        <taxon>Bacillales</taxon>
        <taxon>Bacillaceae</taxon>
        <taxon>Bacillus</taxon>
        <taxon>Bacillus cereus group</taxon>
    </lineage>
</organism>
<protein>
    <submittedName>
        <fullName evidence="3">Membrane protein</fullName>
    </submittedName>
</protein>
<reference evidence="3 4" key="1">
    <citation type="submission" date="2014-06" db="EMBL/GenBank/DDBJ databases">
        <title>Draft genome sequence of Bacillus manliponensis JCM 15802 (MCCC 1A00708).</title>
        <authorList>
            <person name="Lai Q."/>
            <person name="Liu Y."/>
            <person name="Shao Z."/>
        </authorList>
    </citation>
    <scope>NUCLEOTIDE SEQUENCE [LARGE SCALE GENOMIC DNA]</scope>
    <source>
        <strain evidence="3 4">JCM 15802</strain>
    </source>
</reference>
<keyword evidence="1" id="KW-1133">Transmembrane helix</keyword>
<dbReference type="Proteomes" id="UP000027822">
    <property type="component" value="Unassembled WGS sequence"/>
</dbReference>
<keyword evidence="4" id="KW-1185">Reference proteome</keyword>
<feature type="transmembrane region" description="Helical" evidence="1">
    <location>
        <begin position="180"/>
        <end position="199"/>
    </location>
</feature>
<name>A0A073K8B9_9BACI</name>
<dbReference type="RefSeq" id="WP_034641024.1">
    <property type="nucleotide sequence ID" value="NZ_CBCSJC010000006.1"/>
</dbReference>
<evidence type="ECO:0000256" key="1">
    <source>
        <dbReference type="SAM" id="Phobius"/>
    </source>
</evidence>
<comment type="caution">
    <text evidence="3">The sequence shown here is derived from an EMBL/GenBank/DDBJ whole genome shotgun (WGS) entry which is preliminary data.</text>
</comment>